<dbReference type="Proteomes" id="UP001163835">
    <property type="component" value="Unassembled WGS sequence"/>
</dbReference>
<reference evidence="1" key="1">
    <citation type="submission" date="2022-09" db="EMBL/GenBank/DDBJ databases">
        <title>A Global Phylogenomic Analysis of the Shiitake Genus Lentinula.</title>
        <authorList>
            <consortium name="DOE Joint Genome Institute"/>
            <person name="Sierra-Patev S."/>
            <person name="Min B."/>
            <person name="Naranjo-Ortiz M."/>
            <person name="Looney B."/>
            <person name="Konkel Z."/>
            <person name="Slot J.C."/>
            <person name="Sakamoto Y."/>
            <person name="Steenwyk J.L."/>
            <person name="Rokas A."/>
            <person name="Carro J."/>
            <person name="Camarero S."/>
            <person name="Ferreira P."/>
            <person name="Molpeceres G."/>
            <person name="Ruiz-Duenas F.J."/>
            <person name="Serrano A."/>
            <person name="Henrissat B."/>
            <person name="Drula E."/>
            <person name="Hughes K.W."/>
            <person name="Mata J.L."/>
            <person name="Ishikawa N.K."/>
            <person name="Vargas-Isla R."/>
            <person name="Ushijima S."/>
            <person name="Smith C.A."/>
            <person name="Ahrendt S."/>
            <person name="Andreopoulos W."/>
            <person name="He G."/>
            <person name="Labutti K."/>
            <person name="Lipzen A."/>
            <person name="Ng V."/>
            <person name="Riley R."/>
            <person name="Sandor L."/>
            <person name="Barry K."/>
            <person name="Martinez A.T."/>
            <person name="Xiao Y."/>
            <person name="Gibbons J.G."/>
            <person name="Terashima K."/>
            <person name="Grigoriev I.V."/>
            <person name="Hibbett D.S."/>
        </authorList>
    </citation>
    <scope>NUCLEOTIDE SEQUENCE</scope>
    <source>
        <strain evidence="1">TMI1499</strain>
    </source>
</reference>
<comment type="caution">
    <text evidence="1">The sequence shown here is derived from an EMBL/GenBank/DDBJ whole genome shotgun (WGS) entry which is preliminary data.</text>
</comment>
<proteinExistence type="predicted"/>
<evidence type="ECO:0000313" key="2">
    <source>
        <dbReference type="Proteomes" id="UP001163835"/>
    </source>
</evidence>
<evidence type="ECO:0000313" key="1">
    <source>
        <dbReference type="EMBL" id="KAJ3806715.1"/>
    </source>
</evidence>
<keyword evidence="2" id="KW-1185">Reference proteome</keyword>
<accession>A0ACC1TQD2</accession>
<gene>
    <name evidence="1" type="ORF">F5876DRAFT_68714</name>
</gene>
<dbReference type="EMBL" id="MU795387">
    <property type="protein sequence ID" value="KAJ3806715.1"/>
    <property type="molecule type" value="Genomic_DNA"/>
</dbReference>
<protein>
    <submittedName>
        <fullName evidence="1">Alpha/beta-hydrolase</fullName>
    </submittedName>
</protein>
<sequence length="533" mass="56139">MLAFNTLLALCSVYIPIVAGQATVELDYGTFVGVEDSTTGVTSFKGVRFAEPPTGDLRWKAPVFPPTTQLGTVNASTFGNVCIPVPQSTVVSGTSEDCLFVNVYVPSNATSSSSLPVMVWFHGGGFQTGNSQANAIPLMQAAPSPGMIFVSFEYRLGQFGFLAGSTFAAANGSLNAGMLDQRVGLQWVQRYISSFGGDPTNVTIWGESAGAGATMFHLIANGGDQEGLFRASMGDSSSLSFMPEFDSDYLNGVFELFSGFAGCSSSSDVMACLIAADANTIASAGTQVLKNRTSTLFVFAPCIDGAFLATRPVEAFASGAFSQVPVLFGSNTDEGANWSAELPNPAANTSEANATETTVYNFLAGQWPTLSNSSFTTALELYPLADYDNSLSLQGQQMYGEARYICTGMMIAAAATRQGFASFQYHYDNPDQGSDHGADLTGLFDAASGFTGNDAALFVAMQQYWSSFVTAQEPTATNVAAWTFISNLEAVTNSTSGGPRILLHPGAVAMEEVTDAQAARCAFWHSISSELNT</sequence>
<organism evidence="1 2">
    <name type="scientific">Lentinula aff. lateritia</name>
    <dbReference type="NCBI Taxonomy" id="2804960"/>
    <lineage>
        <taxon>Eukaryota</taxon>
        <taxon>Fungi</taxon>
        <taxon>Dikarya</taxon>
        <taxon>Basidiomycota</taxon>
        <taxon>Agaricomycotina</taxon>
        <taxon>Agaricomycetes</taxon>
        <taxon>Agaricomycetidae</taxon>
        <taxon>Agaricales</taxon>
        <taxon>Marasmiineae</taxon>
        <taxon>Omphalotaceae</taxon>
        <taxon>Lentinula</taxon>
    </lineage>
</organism>
<name>A0ACC1TQD2_9AGAR</name>